<name>A0A9P4GN91_9PLEO</name>
<protein>
    <submittedName>
        <fullName evidence="2">Uncharacterized protein</fullName>
    </submittedName>
</protein>
<comment type="caution">
    <text evidence="2">The sequence shown here is derived from an EMBL/GenBank/DDBJ whole genome shotgun (WGS) entry which is preliminary data.</text>
</comment>
<sequence>MVRNRALCVSGDGATLVRLSRRGLRVVRWSRVGRRQDATGRGASDGEWTGLKLRHSTRALSSRLVSPLQRIGWGRGGWRRGTAASTEGLRLYVWVCVGVSLYVCVCVCVYVCRAGQGRAGR</sequence>
<keyword evidence="3" id="KW-1185">Reference proteome</keyword>
<evidence type="ECO:0000256" key="1">
    <source>
        <dbReference type="SAM" id="Phobius"/>
    </source>
</evidence>
<organism evidence="2 3">
    <name type="scientific">Cucurbitaria berberidis CBS 394.84</name>
    <dbReference type="NCBI Taxonomy" id="1168544"/>
    <lineage>
        <taxon>Eukaryota</taxon>
        <taxon>Fungi</taxon>
        <taxon>Dikarya</taxon>
        <taxon>Ascomycota</taxon>
        <taxon>Pezizomycotina</taxon>
        <taxon>Dothideomycetes</taxon>
        <taxon>Pleosporomycetidae</taxon>
        <taxon>Pleosporales</taxon>
        <taxon>Pleosporineae</taxon>
        <taxon>Cucurbitariaceae</taxon>
        <taxon>Cucurbitaria</taxon>
    </lineage>
</organism>
<evidence type="ECO:0000313" key="3">
    <source>
        <dbReference type="Proteomes" id="UP000800039"/>
    </source>
</evidence>
<dbReference type="GeneID" id="63855901"/>
<keyword evidence="1" id="KW-1133">Transmembrane helix</keyword>
<accession>A0A9P4GN91</accession>
<dbReference type="EMBL" id="ML976615">
    <property type="protein sequence ID" value="KAF1848307.1"/>
    <property type="molecule type" value="Genomic_DNA"/>
</dbReference>
<feature type="transmembrane region" description="Helical" evidence="1">
    <location>
        <begin position="91"/>
        <end position="112"/>
    </location>
</feature>
<dbReference type="Proteomes" id="UP000800039">
    <property type="component" value="Unassembled WGS sequence"/>
</dbReference>
<gene>
    <name evidence="2" type="ORF">K460DRAFT_71083</name>
</gene>
<dbReference type="AlphaFoldDB" id="A0A9P4GN91"/>
<evidence type="ECO:0000313" key="2">
    <source>
        <dbReference type="EMBL" id="KAF1848307.1"/>
    </source>
</evidence>
<reference evidence="2" key="1">
    <citation type="submission" date="2020-01" db="EMBL/GenBank/DDBJ databases">
        <authorList>
            <consortium name="DOE Joint Genome Institute"/>
            <person name="Haridas S."/>
            <person name="Albert R."/>
            <person name="Binder M."/>
            <person name="Bloem J."/>
            <person name="Labutti K."/>
            <person name="Salamov A."/>
            <person name="Andreopoulos B."/>
            <person name="Baker S.E."/>
            <person name="Barry K."/>
            <person name="Bills G."/>
            <person name="Bluhm B.H."/>
            <person name="Cannon C."/>
            <person name="Castanera R."/>
            <person name="Culley D.E."/>
            <person name="Daum C."/>
            <person name="Ezra D."/>
            <person name="Gonzalez J.B."/>
            <person name="Henrissat B."/>
            <person name="Kuo A."/>
            <person name="Liang C."/>
            <person name="Lipzen A."/>
            <person name="Lutzoni F."/>
            <person name="Magnuson J."/>
            <person name="Mondo S."/>
            <person name="Nolan M."/>
            <person name="Ohm R."/>
            <person name="Pangilinan J."/>
            <person name="Park H.-J."/>
            <person name="Ramirez L."/>
            <person name="Alfaro M."/>
            <person name="Sun H."/>
            <person name="Tritt A."/>
            <person name="Yoshinaga Y."/>
            <person name="Zwiers L.-H."/>
            <person name="Turgeon B.G."/>
            <person name="Goodwin S.B."/>
            <person name="Spatafora J.W."/>
            <person name="Crous P.W."/>
            <person name="Grigoriev I.V."/>
        </authorList>
    </citation>
    <scope>NUCLEOTIDE SEQUENCE</scope>
    <source>
        <strain evidence="2">CBS 394.84</strain>
    </source>
</reference>
<dbReference type="RefSeq" id="XP_040790870.1">
    <property type="nucleotide sequence ID" value="XM_040938645.1"/>
</dbReference>
<keyword evidence="1" id="KW-0472">Membrane</keyword>
<proteinExistence type="predicted"/>
<keyword evidence="1" id="KW-0812">Transmembrane</keyword>